<protein>
    <recommendedName>
        <fullName evidence="3">DUF493 domain-containing protein</fullName>
    </recommendedName>
</protein>
<dbReference type="OrthoDB" id="5616097at2"/>
<evidence type="ECO:0008006" key="3">
    <source>
        <dbReference type="Google" id="ProtNLM"/>
    </source>
</evidence>
<dbReference type="AlphaFoldDB" id="A0A2S1LU18"/>
<keyword evidence="2" id="KW-1185">Reference proteome</keyword>
<sequence length="94" mass="10839">MDKKTEEFYARLKEELNESSQWPIEYLYKFIVPTSAENIFYVENSFNDMGAVIETTPSKTGKYTAISINVRMKSADNIIEKYIEVSKVEGIISL</sequence>
<dbReference type="KEGG" id="fki:FK004_19090"/>
<dbReference type="Pfam" id="PF04359">
    <property type="entry name" value="DUF493"/>
    <property type="match status" value="1"/>
</dbReference>
<dbReference type="EMBL" id="CP020919">
    <property type="protein sequence ID" value="AWG27172.1"/>
    <property type="molecule type" value="Genomic_DNA"/>
</dbReference>
<dbReference type="InterPro" id="IPR027471">
    <property type="entry name" value="YbeD-like_sf"/>
</dbReference>
<dbReference type="Gene3D" id="3.30.70.260">
    <property type="match status" value="1"/>
</dbReference>
<reference evidence="1 2" key="1">
    <citation type="submission" date="2017-04" db="EMBL/GenBank/DDBJ databases">
        <title>Complete genome sequence of Flavobacterium kingsejong AJ004.</title>
        <authorList>
            <person name="Lee P.C."/>
        </authorList>
    </citation>
    <scope>NUCLEOTIDE SEQUENCE [LARGE SCALE GENOMIC DNA]</scope>
    <source>
        <strain evidence="1 2">AJ004</strain>
    </source>
</reference>
<dbReference type="RefSeq" id="WP_108738659.1">
    <property type="nucleotide sequence ID" value="NZ_CP020919.1"/>
</dbReference>
<dbReference type="SUPFAM" id="SSF117991">
    <property type="entry name" value="YbeD/HP0495-like"/>
    <property type="match status" value="1"/>
</dbReference>
<proteinExistence type="predicted"/>
<accession>A0A2S1LU18</accession>
<dbReference type="Proteomes" id="UP000244677">
    <property type="component" value="Chromosome"/>
</dbReference>
<name>A0A2S1LU18_9FLAO</name>
<evidence type="ECO:0000313" key="2">
    <source>
        <dbReference type="Proteomes" id="UP000244677"/>
    </source>
</evidence>
<organism evidence="1 2">
    <name type="scientific">Flavobacterium kingsejongi</name>
    <dbReference type="NCBI Taxonomy" id="1678728"/>
    <lineage>
        <taxon>Bacteria</taxon>
        <taxon>Pseudomonadati</taxon>
        <taxon>Bacteroidota</taxon>
        <taxon>Flavobacteriia</taxon>
        <taxon>Flavobacteriales</taxon>
        <taxon>Flavobacteriaceae</taxon>
        <taxon>Flavobacterium</taxon>
    </lineage>
</organism>
<gene>
    <name evidence="1" type="ORF">FK004_19090</name>
</gene>
<evidence type="ECO:0000313" key="1">
    <source>
        <dbReference type="EMBL" id="AWG27172.1"/>
    </source>
</evidence>
<dbReference type="InterPro" id="IPR007454">
    <property type="entry name" value="UPF0250_YbeD-like"/>
</dbReference>